<reference evidence="2 3" key="1">
    <citation type="journal article" date="2018" name="ISME J.">
        <title>Endosymbiont genomes yield clues of tubeworm success.</title>
        <authorList>
            <person name="Li Y."/>
            <person name="Liles M.R."/>
            <person name="Halanych K.M."/>
        </authorList>
    </citation>
    <scope>NUCLEOTIDE SEQUENCE [LARGE SCALE GENOMIC DNA]</scope>
    <source>
        <strain evidence="2">A1464</strain>
    </source>
</reference>
<comment type="caution">
    <text evidence="2">The sequence shown here is derived from an EMBL/GenBank/DDBJ whole genome shotgun (WGS) entry which is preliminary data.</text>
</comment>
<dbReference type="PANTHER" id="PTHR34985:SF1">
    <property type="entry name" value="SLR0554 PROTEIN"/>
    <property type="match status" value="1"/>
</dbReference>
<feature type="domain" description="Virulence-associated protein E-like" evidence="1">
    <location>
        <begin position="551"/>
        <end position="769"/>
    </location>
</feature>
<dbReference type="InterPro" id="IPR007936">
    <property type="entry name" value="VapE-like_dom"/>
</dbReference>
<gene>
    <name evidence="2" type="ORF">DIZ80_09265</name>
</gene>
<name>A0A370DD10_9GAMM</name>
<evidence type="ECO:0000313" key="2">
    <source>
        <dbReference type="EMBL" id="RDH82470.1"/>
    </source>
</evidence>
<keyword evidence="3" id="KW-1185">Reference proteome</keyword>
<dbReference type="EMBL" id="QFXC01000011">
    <property type="protein sequence ID" value="RDH82470.1"/>
    <property type="molecule type" value="Genomic_DNA"/>
</dbReference>
<sequence length="847" mass="95296">MSYDINQKTKEKTDPRLITINKVAQEISLTRFTGTPGSRLTKNFVKDSQGKIQKESQPQFSNGEAETLKIKKLSDLEEVTQNLQPNQCIATGTFNLATCNITTKSNFSDNKYELSFRTRSKEDMHRPEFGIGLFDYDQDDYMPENMKCNSPDELMKKLVTAIPEFEGMGYSAVGSSSNGIIDEITAAPFQSNGGMHIYIALKSIDLDQLKQFIKVRLWNSGLGYISYARNGAMLERTLLDLSVLSPERMIYEAKPVLGEGISQKPRIWNHKEGKAFTANITLSNEEISQYEQLVTDAKKNNETIAISDKLQNNYRNNQVTQRAKDKSISLDEAEKLIPKRSLAELSKSTQILGLDETIEINGQMMLVSELLARGEEFDGKAMPDPIEGSSYGYTTAKYYHNGGKNPLIVTLAHGVKTVYKIQQENGSFKRVKTNVVTTKSINLNEPLDIDSFPHKRMKKDGTYKPICTIENIERLIIGYGISVNYDVISKDTMILIPGVSGITENSANTAIESINSLASLNNIPIGQVPRYVAVIADRNAINPVAEWITCKKWDQVDRINSLCDTLITGDDFPNDFKNILVTKWLISAVAAATVPSGFHCKGVLTFQGAQNLGKTSWLNKLIPKGLLRDNFFLDGHHIDPSNKDSLTTAIKHWIVEIGELDSSFKKDIARLKGFITQGKDTVRRPYARTNSDYQRRTVFCASVNEVNFLIDKTGNSRFWTIPLVKIDYKHNIDMQQVFAQLYDELQQGATWWLTEIEEKQLDEQNQTHKSVSVIEERVLTILNHNLPKDKWKNMSASKVLQAAGIQSPSNPQARECGSILRGLYGQPKKIQGIMKWLVPIDLNFTHI</sequence>
<dbReference type="AlphaFoldDB" id="A0A370DD10"/>
<evidence type="ECO:0000259" key="1">
    <source>
        <dbReference type="Pfam" id="PF05272"/>
    </source>
</evidence>
<protein>
    <recommendedName>
        <fullName evidence="1">Virulence-associated protein E-like domain-containing protein</fullName>
    </recommendedName>
</protein>
<dbReference type="PANTHER" id="PTHR34985">
    <property type="entry name" value="SLR0554 PROTEIN"/>
    <property type="match status" value="1"/>
</dbReference>
<dbReference type="Proteomes" id="UP000254266">
    <property type="component" value="Unassembled WGS sequence"/>
</dbReference>
<evidence type="ECO:0000313" key="3">
    <source>
        <dbReference type="Proteomes" id="UP000254266"/>
    </source>
</evidence>
<proteinExistence type="predicted"/>
<dbReference type="Pfam" id="PF05272">
    <property type="entry name" value="VapE-like_dom"/>
    <property type="match status" value="1"/>
</dbReference>
<organism evidence="2 3">
    <name type="scientific">endosymbiont of Galathealinum brachiosum</name>
    <dbReference type="NCBI Taxonomy" id="2200906"/>
    <lineage>
        <taxon>Bacteria</taxon>
        <taxon>Pseudomonadati</taxon>
        <taxon>Pseudomonadota</taxon>
        <taxon>Gammaproteobacteria</taxon>
        <taxon>sulfur-oxidizing symbionts</taxon>
    </lineage>
</organism>
<accession>A0A370DD10</accession>